<dbReference type="PANTHER" id="PTHR22854:SF2">
    <property type="entry name" value="INDOLE-3-GLYCEROL-PHOSPHATE SYNTHASE"/>
    <property type="match status" value="1"/>
</dbReference>
<evidence type="ECO:0000256" key="2">
    <source>
        <dbReference type="ARBA" id="ARBA00004696"/>
    </source>
</evidence>
<comment type="catalytic activity">
    <reaction evidence="1 8">
        <text>1-(2-carboxyphenylamino)-1-deoxy-D-ribulose 5-phosphate + H(+) = (1S,2R)-1-C-(indol-3-yl)glycerol 3-phosphate + CO2 + H2O</text>
        <dbReference type="Rhea" id="RHEA:23476"/>
        <dbReference type="ChEBI" id="CHEBI:15377"/>
        <dbReference type="ChEBI" id="CHEBI:15378"/>
        <dbReference type="ChEBI" id="CHEBI:16526"/>
        <dbReference type="ChEBI" id="CHEBI:58613"/>
        <dbReference type="ChEBI" id="CHEBI:58866"/>
        <dbReference type="EC" id="4.1.1.48"/>
    </reaction>
</comment>
<evidence type="ECO:0000256" key="4">
    <source>
        <dbReference type="ARBA" id="ARBA00022793"/>
    </source>
</evidence>
<dbReference type="Proteomes" id="UP001501461">
    <property type="component" value="Unassembled WGS sequence"/>
</dbReference>
<protein>
    <recommendedName>
        <fullName evidence="8">Indole-3-glycerol phosphate synthase</fullName>
        <shortName evidence="8">IGPS</shortName>
        <ecNumber evidence="8">4.1.1.48</ecNumber>
    </recommendedName>
</protein>
<dbReference type="InterPro" id="IPR013785">
    <property type="entry name" value="Aldolase_TIM"/>
</dbReference>
<dbReference type="HAMAP" id="MF_00134_B">
    <property type="entry name" value="IGPS_B"/>
    <property type="match status" value="1"/>
</dbReference>
<keyword evidence="6 8" id="KW-0057">Aromatic amino acid biosynthesis</keyword>
<proteinExistence type="inferred from homology"/>
<evidence type="ECO:0000256" key="3">
    <source>
        <dbReference type="ARBA" id="ARBA00022605"/>
    </source>
</evidence>
<evidence type="ECO:0000313" key="10">
    <source>
        <dbReference type="EMBL" id="GAA2042678.1"/>
    </source>
</evidence>
<evidence type="ECO:0000256" key="8">
    <source>
        <dbReference type="HAMAP-Rule" id="MF_00134"/>
    </source>
</evidence>
<accession>A0ABN2USE9</accession>
<dbReference type="EMBL" id="BAAAMN010000049">
    <property type="protein sequence ID" value="GAA2042678.1"/>
    <property type="molecule type" value="Genomic_DNA"/>
</dbReference>
<comment type="pathway">
    <text evidence="2 8">Amino-acid biosynthesis; L-tryptophan biosynthesis; L-tryptophan from chorismate: step 4/5.</text>
</comment>
<reference evidence="10 11" key="1">
    <citation type="journal article" date="2019" name="Int. J. Syst. Evol. Microbiol.">
        <title>The Global Catalogue of Microorganisms (GCM) 10K type strain sequencing project: providing services to taxonomists for standard genome sequencing and annotation.</title>
        <authorList>
            <consortium name="The Broad Institute Genomics Platform"/>
            <consortium name="The Broad Institute Genome Sequencing Center for Infectious Disease"/>
            <person name="Wu L."/>
            <person name="Ma J."/>
        </authorList>
    </citation>
    <scope>NUCLEOTIDE SEQUENCE [LARGE SCALE GENOMIC DNA]</scope>
    <source>
        <strain evidence="10 11">JCM 13595</strain>
    </source>
</reference>
<keyword evidence="4 8" id="KW-0210">Decarboxylase</keyword>
<dbReference type="InterPro" id="IPR011060">
    <property type="entry name" value="RibuloseP-bd_barrel"/>
</dbReference>
<comment type="caution">
    <text evidence="10">The sequence shown here is derived from an EMBL/GenBank/DDBJ whole genome shotgun (WGS) entry which is preliminary data.</text>
</comment>
<dbReference type="PANTHER" id="PTHR22854">
    <property type="entry name" value="TRYPTOPHAN BIOSYNTHESIS PROTEIN"/>
    <property type="match status" value="1"/>
</dbReference>
<dbReference type="RefSeq" id="WP_343959037.1">
    <property type="nucleotide sequence ID" value="NZ_BAAAMN010000049.1"/>
</dbReference>
<organism evidence="10 11">
    <name type="scientific">Yaniella flava</name>
    <dbReference type="NCBI Taxonomy" id="287930"/>
    <lineage>
        <taxon>Bacteria</taxon>
        <taxon>Bacillati</taxon>
        <taxon>Actinomycetota</taxon>
        <taxon>Actinomycetes</taxon>
        <taxon>Micrococcales</taxon>
        <taxon>Micrococcaceae</taxon>
        <taxon>Yaniella</taxon>
    </lineage>
</organism>
<dbReference type="InterPro" id="IPR001468">
    <property type="entry name" value="Indole-3-GlycerolPSynthase_CS"/>
</dbReference>
<comment type="similarity">
    <text evidence="8">Belongs to the TrpC family.</text>
</comment>
<keyword evidence="11" id="KW-1185">Reference proteome</keyword>
<dbReference type="PROSITE" id="PS00614">
    <property type="entry name" value="IGPS"/>
    <property type="match status" value="1"/>
</dbReference>
<sequence length="274" mass="28963">MIPAHSSTGTVLDSIIEGVIEDMGARKATTSPSRMQQLAAEVSPARDAHAALVGGRDNPAGVGIIAEVKRASPSVGPLSNIESPAELAAQYAAGGAAAISVLTEQRRFNGSLADFDAVRARVDVPLLRKDFTVDEYQIYEARAHDADIVLLIVAALDDAQLRDYLALTHELGMNALVETHTVEEIERAAAVEAPIVGINVRNLKTLEVDTSHYGTLADQLPDAVIRVAESGVKEAQDVAMYAAQGADAVLVGEALVRHGEPSQAITDFRQASRP</sequence>
<gene>
    <name evidence="8 10" type="primary">trpC</name>
    <name evidence="10" type="ORF">GCM10009720_24180</name>
</gene>
<dbReference type="Pfam" id="PF00218">
    <property type="entry name" value="IGPS"/>
    <property type="match status" value="1"/>
</dbReference>
<evidence type="ECO:0000256" key="1">
    <source>
        <dbReference type="ARBA" id="ARBA00001633"/>
    </source>
</evidence>
<dbReference type="CDD" id="cd00331">
    <property type="entry name" value="IGPS"/>
    <property type="match status" value="1"/>
</dbReference>
<evidence type="ECO:0000313" key="11">
    <source>
        <dbReference type="Proteomes" id="UP001501461"/>
    </source>
</evidence>
<evidence type="ECO:0000256" key="6">
    <source>
        <dbReference type="ARBA" id="ARBA00023141"/>
    </source>
</evidence>
<keyword evidence="3 8" id="KW-0028">Amino-acid biosynthesis</keyword>
<dbReference type="Gene3D" id="3.20.20.70">
    <property type="entry name" value="Aldolase class I"/>
    <property type="match status" value="1"/>
</dbReference>
<dbReference type="NCBIfam" id="NF001377">
    <property type="entry name" value="PRK00278.2-4"/>
    <property type="match status" value="1"/>
</dbReference>
<dbReference type="InterPro" id="IPR013798">
    <property type="entry name" value="Indole-3-glycerol_P_synth_dom"/>
</dbReference>
<evidence type="ECO:0000256" key="5">
    <source>
        <dbReference type="ARBA" id="ARBA00022822"/>
    </source>
</evidence>
<dbReference type="NCBIfam" id="NF001369">
    <property type="entry name" value="PRK00278.1-1"/>
    <property type="match status" value="1"/>
</dbReference>
<evidence type="ECO:0000256" key="7">
    <source>
        <dbReference type="ARBA" id="ARBA00023239"/>
    </source>
</evidence>
<evidence type="ECO:0000259" key="9">
    <source>
        <dbReference type="Pfam" id="PF00218"/>
    </source>
</evidence>
<feature type="domain" description="Indole-3-glycerol phosphate synthase" evidence="9">
    <location>
        <begin position="12"/>
        <end position="267"/>
    </location>
</feature>
<name>A0ABN2USE9_9MICC</name>
<keyword evidence="5 8" id="KW-0822">Tryptophan biosynthesis</keyword>
<keyword evidence="7 8" id="KW-0456">Lyase</keyword>
<dbReference type="EC" id="4.1.1.48" evidence="8"/>
<dbReference type="SUPFAM" id="SSF51366">
    <property type="entry name" value="Ribulose-phoshate binding barrel"/>
    <property type="match status" value="1"/>
</dbReference>
<dbReference type="InterPro" id="IPR045186">
    <property type="entry name" value="Indole-3-glycerol_P_synth"/>
</dbReference>